<feature type="transmembrane region" description="Helical" evidence="10">
    <location>
        <begin position="100"/>
        <end position="124"/>
    </location>
</feature>
<dbReference type="SMART" id="SM01207">
    <property type="entry name" value="G3P_acyltransf"/>
    <property type="match status" value="1"/>
</dbReference>
<evidence type="ECO:0000313" key="11">
    <source>
        <dbReference type="EMBL" id="KEZ22244.1"/>
    </source>
</evidence>
<feature type="transmembrane region" description="Helical" evidence="10">
    <location>
        <begin position="136"/>
        <end position="160"/>
    </location>
</feature>
<keyword evidence="2 10" id="KW-0444">Lipid biosynthesis</keyword>
<keyword evidence="8 10" id="KW-0594">Phospholipid biosynthesis</keyword>
<reference evidence="11 12" key="1">
    <citation type="submission" date="2014-02" db="EMBL/GenBank/DDBJ databases">
        <title>Genome sequence of Ureaplasma diversum strain 246.</title>
        <authorList>
            <person name="Sirand-Pugnet P."/>
            <person name="Breton M."/>
            <person name="Dordet-Frisoni E."/>
            <person name="Baranowski E."/>
            <person name="Barre A."/>
            <person name="Couture C."/>
            <person name="Dupuy V."/>
            <person name="Gaurivaud P."/>
            <person name="Jacob D."/>
            <person name="Lemaitre C."/>
            <person name="Manso-Silvan L."/>
            <person name="Nikolski M."/>
            <person name="Nouvel L.-X."/>
            <person name="Poumarat F."/>
            <person name="Tardy F."/>
            <person name="Thebault P."/>
            <person name="Theil S."/>
            <person name="Citti C."/>
            <person name="Thiaucourt F."/>
            <person name="Blanchard A."/>
        </authorList>
    </citation>
    <scope>NUCLEOTIDE SEQUENCE [LARGE SCALE GENOMIC DNA]</scope>
    <source>
        <strain evidence="11 12">NCTC 246</strain>
    </source>
</reference>
<dbReference type="Pfam" id="PF02660">
    <property type="entry name" value="G3P_acyltransf"/>
    <property type="match status" value="1"/>
</dbReference>
<dbReference type="GO" id="GO:0043772">
    <property type="term" value="F:acyl-phosphate glycerol-3-phosphate acyltransferase activity"/>
    <property type="evidence" value="ECO:0007669"/>
    <property type="project" value="UniProtKB-UniRule"/>
</dbReference>
<accession>A0A084EWA2</accession>
<keyword evidence="5 10" id="KW-1133">Transmembrane helix</keyword>
<keyword evidence="6 10" id="KW-0443">Lipid metabolism</keyword>
<evidence type="ECO:0000256" key="8">
    <source>
        <dbReference type="ARBA" id="ARBA00023209"/>
    </source>
</evidence>
<evidence type="ECO:0000256" key="5">
    <source>
        <dbReference type="ARBA" id="ARBA00022989"/>
    </source>
</evidence>
<dbReference type="GO" id="GO:0005886">
    <property type="term" value="C:plasma membrane"/>
    <property type="evidence" value="ECO:0007669"/>
    <property type="project" value="UniProtKB-SubCell"/>
</dbReference>
<comment type="caution">
    <text evidence="11">The sequence shown here is derived from an EMBL/GenBank/DDBJ whole genome shotgun (WGS) entry which is preliminary data.</text>
</comment>
<dbReference type="PANTHER" id="PTHR30309">
    <property type="entry name" value="INNER MEMBRANE PROTEIN YGIH"/>
    <property type="match status" value="1"/>
</dbReference>
<evidence type="ECO:0000256" key="7">
    <source>
        <dbReference type="ARBA" id="ARBA00023136"/>
    </source>
</evidence>
<evidence type="ECO:0000313" key="12">
    <source>
        <dbReference type="Proteomes" id="UP000028537"/>
    </source>
</evidence>
<dbReference type="GO" id="GO:0008654">
    <property type="term" value="P:phospholipid biosynthetic process"/>
    <property type="evidence" value="ECO:0007669"/>
    <property type="project" value="UniProtKB-UniRule"/>
</dbReference>
<comment type="function">
    <text evidence="10">Catalyzes the transfer of an acyl group from acyl-phosphate (acyl-PO(4)) to glycerol-3-phosphate (G3P) to form lysophosphatidic acid (LPA). This enzyme utilizes acyl-phosphate as fatty acyl donor, but not acyl-CoA or acyl-ACP.</text>
</comment>
<evidence type="ECO:0000256" key="3">
    <source>
        <dbReference type="ARBA" id="ARBA00022679"/>
    </source>
</evidence>
<comment type="pathway">
    <text evidence="10">Lipid metabolism; phospholipid metabolism.</text>
</comment>
<dbReference type="InterPro" id="IPR003811">
    <property type="entry name" value="G3P_acylTferase_PlsY"/>
</dbReference>
<evidence type="ECO:0000256" key="1">
    <source>
        <dbReference type="ARBA" id="ARBA00022475"/>
    </source>
</evidence>
<dbReference type="eggNOG" id="COG0344">
    <property type="taxonomic scope" value="Bacteria"/>
</dbReference>
<evidence type="ECO:0000256" key="4">
    <source>
        <dbReference type="ARBA" id="ARBA00022692"/>
    </source>
</evidence>
<dbReference type="NCBIfam" id="TIGR00023">
    <property type="entry name" value="glycerol-3-phosphate 1-O-acyltransferase PlsY"/>
    <property type="match status" value="1"/>
</dbReference>
<keyword evidence="3 10" id="KW-0808">Transferase</keyword>
<feature type="transmembrane region" description="Helical" evidence="10">
    <location>
        <begin position="65"/>
        <end position="88"/>
    </location>
</feature>
<comment type="catalytic activity">
    <reaction evidence="10">
        <text>an acyl phosphate + sn-glycerol 3-phosphate = a 1-acyl-sn-glycero-3-phosphate + phosphate</text>
        <dbReference type="Rhea" id="RHEA:34075"/>
        <dbReference type="ChEBI" id="CHEBI:43474"/>
        <dbReference type="ChEBI" id="CHEBI:57597"/>
        <dbReference type="ChEBI" id="CHEBI:57970"/>
        <dbReference type="ChEBI" id="CHEBI:59918"/>
        <dbReference type="EC" id="2.3.1.275"/>
    </reaction>
</comment>
<feature type="transmembrane region" description="Helical" evidence="10">
    <location>
        <begin position="208"/>
        <end position="225"/>
    </location>
</feature>
<evidence type="ECO:0000256" key="2">
    <source>
        <dbReference type="ARBA" id="ARBA00022516"/>
    </source>
</evidence>
<name>A0A084EWA2_9BACT</name>
<keyword evidence="12" id="KW-1185">Reference proteome</keyword>
<dbReference type="OrthoDB" id="9777124at2"/>
<dbReference type="AlphaFoldDB" id="A0A084EWA2"/>
<comment type="similarity">
    <text evidence="10">Belongs to the PlsY family.</text>
</comment>
<comment type="subunit">
    <text evidence="10">Probably interacts with PlsX.</text>
</comment>
<keyword evidence="1 10" id="KW-1003">Cell membrane</keyword>
<keyword evidence="7 10" id="KW-0472">Membrane</keyword>
<organism evidence="11 12">
    <name type="scientific">Ureaplasma diversum NCTC 246</name>
    <dbReference type="NCBI Taxonomy" id="1188241"/>
    <lineage>
        <taxon>Bacteria</taxon>
        <taxon>Bacillati</taxon>
        <taxon>Mycoplasmatota</taxon>
        <taxon>Mycoplasmoidales</taxon>
        <taxon>Mycoplasmoidaceae</taxon>
        <taxon>Ureaplasma</taxon>
    </lineage>
</organism>
<proteinExistence type="inferred from homology"/>
<keyword evidence="9 10" id="KW-1208">Phospholipid metabolism</keyword>
<dbReference type="EC" id="2.3.1.275" evidence="10"/>
<comment type="subcellular location">
    <subcellularLocation>
        <location evidence="10">Cell membrane</location>
        <topology evidence="10">Multi-pass membrane protein</topology>
    </subcellularLocation>
</comment>
<dbReference type="EMBL" id="JFDP01000087">
    <property type="protein sequence ID" value="KEZ22244.1"/>
    <property type="molecule type" value="Genomic_DNA"/>
</dbReference>
<evidence type="ECO:0000256" key="6">
    <source>
        <dbReference type="ARBA" id="ARBA00023098"/>
    </source>
</evidence>
<dbReference type="Proteomes" id="UP000028537">
    <property type="component" value="Unassembled WGS sequence"/>
</dbReference>
<dbReference type="UniPathway" id="UPA00085"/>
<evidence type="ECO:0000256" key="10">
    <source>
        <dbReference type="HAMAP-Rule" id="MF_01043"/>
    </source>
</evidence>
<feature type="transmembrane region" description="Helical" evidence="10">
    <location>
        <begin position="167"/>
        <end position="188"/>
    </location>
</feature>
<dbReference type="RefSeq" id="WP_051749534.1">
    <property type="nucleotide sequence ID" value="NZ_JFDP01000087.1"/>
</dbReference>
<protein>
    <recommendedName>
        <fullName evidence="10">Glycerol-3-phosphate acyltransferase</fullName>
    </recommendedName>
    <alternativeName>
        <fullName evidence="10">Acyl-PO4 G3P acyltransferase</fullName>
    </alternativeName>
    <alternativeName>
        <fullName evidence="10">Acyl-phosphate--glycerol-3-phosphate acyltransferase</fullName>
    </alternativeName>
    <alternativeName>
        <fullName evidence="10">G3P acyltransferase</fullName>
        <shortName evidence="10">GPAT</shortName>
        <ecNumber evidence="10">2.3.1.275</ecNumber>
    </alternativeName>
    <alternativeName>
        <fullName evidence="10">Lysophosphatidic acid synthase</fullName>
        <shortName evidence="10">LPA synthase</shortName>
    </alternativeName>
</protein>
<dbReference type="PANTHER" id="PTHR30309:SF0">
    <property type="entry name" value="GLYCEROL-3-PHOSPHATE ACYLTRANSFERASE-RELATED"/>
    <property type="match status" value="1"/>
</dbReference>
<gene>
    <name evidence="10" type="primary">plsY</name>
    <name evidence="11" type="ORF">UDIV_6850</name>
</gene>
<evidence type="ECO:0000256" key="9">
    <source>
        <dbReference type="ARBA" id="ARBA00023264"/>
    </source>
</evidence>
<feature type="transmembrane region" description="Helical" evidence="10">
    <location>
        <begin position="12"/>
        <end position="39"/>
    </location>
</feature>
<sequence>MDNQIYQVMLGYILTLIIAPIYSYLIGSLNASIILGLIFKKRDIREQESKNAGATNMLRVHGKKLGLLTMFLDILKPIITVSITFLIYKYQLRSPFDFSNGFNIAILVYFGGLFTILGHCFPIYFGFKGGKGVACYGGLLIVMNPFVALVGIIIILIILATKHYMSLASIVAASICAVLVLIPGINYSPYINEDINYFVYALNPSIRSTSYLLIYTIPSAGFIILKHKKNIERLILRTENKTYLSSKLKNKAEKAEEQIKN</sequence>
<dbReference type="HAMAP" id="MF_01043">
    <property type="entry name" value="PlsY"/>
    <property type="match status" value="1"/>
</dbReference>
<keyword evidence="4 10" id="KW-0812">Transmembrane</keyword>